<feature type="region of interest" description="Disordered" evidence="1">
    <location>
        <begin position="1"/>
        <end position="78"/>
    </location>
</feature>
<dbReference type="EMBL" id="OZ037948">
    <property type="protein sequence ID" value="CAL1709316.1"/>
    <property type="molecule type" value="Genomic_DNA"/>
</dbReference>
<feature type="compositionally biased region" description="Basic residues" evidence="1">
    <location>
        <begin position="1"/>
        <end position="14"/>
    </location>
</feature>
<feature type="compositionally biased region" description="Basic and acidic residues" evidence="1">
    <location>
        <begin position="15"/>
        <end position="26"/>
    </location>
</feature>
<proteinExistence type="predicted"/>
<feature type="compositionally biased region" description="Polar residues" evidence="1">
    <location>
        <begin position="60"/>
        <end position="77"/>
    </location>
</feature>
<dbReference type="Proteomes" id="UP001497453">
    <property type="component" value="Chromosome 5"/>
</dbReference>
<organism evidence="2 3">
    <name type="scientific">Somion occarium</name>
    <dbReference type="NCBI Taxonomy" id="3059160"/>
    <lineage>
        <taxon>Eukaryota</taxon>
        <taxon>Fungi</taxon>
        <taxon>Dikarya</taxon>
        <taxon>Basidiomycota</taxon>
        <taxon>Agaricomycotina</taxon>
        <taxon>Agaricomycetes</taxon>
        <taxon>Polyporales</taxon>
        <taxon>Cerrenaceae</taxon>
        <taxon>Somion</taxon>
    </lineage>
</organism>
<protein>
    <submittedName>
        <fullName evidence="2">Uncharacterized protein</fullName>
    </submittedName>
</protein>
<keyword evidence="3" id="KW-1185">Reference proteome</keyword>
<reference evidence="3" key="1">
    <citation type="submission" date="2024-04" db="EMBL/GenBank/DDBJ databases">
        <authorList>
            <person name="Shaw F."/>
            <person name="Minotto A."/>
        </authorList>
    </citation>
    <scope>NUCLEOTIDE SEQUENCE [LARGE SCALE GENOMIC DNA]</scope>
</reference>
<evidence type="ECO:0000256" key="1">
    <source>
        <dbReference type="SAM" id="MobiDB-lite"/>
    </source>
</evidence>
<name>A0ABP1DNB8_9APHY</name>
<sequence length="756" mass="85422">MTLWNKKLRGLKQRFKSEDSNAESHKPSKQYSRGRSLPLDVEDERPKESSSDGSIDRQRSGTLPRSSPVLSDATSFPPQAPVRMPVPIIAIEATASAPAAITYAATMPTPSIDSPAKSPTDVVQQLSASGVIAQINAGQHKAPSKTEKVIKNITDTIAVGTDTVEQLSGVAQPIQLGLESGVMQGIETKLRTFFEDIPWLMKGLDEVARVHPAVTVVVLAFKAVYSMEMTRRENDKRVRSLYVEMKDMIHVLIHLRDVKDPKDKGPDGEPLDARLEKISEQAAKDIKECANVCDTYARKRPVVRILKGYAWESRLIGYIAVFEKRRAQFEEALAIRTARSVDAMRTSMKQVEAIVTSIDDRLALFMKLFEKYVPKDEAQLAEVVKKKGDIRSIQNNEKILRELVELDNNLESNKGSATHERGTKRDAFTLKDLREELHEDTEVAIKNNFETFRGKFELYQRQLQQELEKFIADMNNRLLIAVKEGPHDRIRNEELREMWKEMNWRRNVKARLFVMTLRDHFRDKLQDMKLIPGDTDTLSSAEPLGLDALAKRIDETGPTQATTQKLQASLKTFHERMPRFMKSLDKVAQLHPFTTDSVIAFKSAYTLEMTRPKSDERIMLLYVVMKDMMGSLIPLCDAMGADGMTLQAQLEKTLAQISADIEHCANVCDSYSRKSALLLVFQRQTWESRLAEYFATFENHRIDVQMALAAHGGNGTVLVEPSTKRDEPDTQASNQRQTLFGKLYDQLVPLKEGSPC</sequence>
<accession>A0ABP1DNB8</accession>
<gene>
    <name evidence="2" type="ORF">GFSPODELE1_LOCUS7294</name>
</gene>
<evidence type="ECO:0000313" key="3">
    <source>
        <dbReference type="Proteomes" id="UP001497453"/>
    </source>
</evidence>
<evidence type="ECO:0000313" key="2">
    <source>
        <dbReference type="EMBL" id="CAL1709316.1"/>
    </source>
</evidence>
<feature type="compositionally biased region" description="Basic and acidic residues" evidence="1">
    <location>
        <begin position="44"/>
        <end position="59"/>
    </location>
</feature>